<comment type="caution">
    <text evidence="2">The sequence shown here is derived from an EMBL/GenBank/DDBJ whole genome shotgun (WGS) entry which is preliminary data.</text>
</comment>
<gene>
    <name evidence="2" type="ORF">L829_0873</name>
</gene>
<dbReference type="EMBL" id="JAOX01000001">
    <property type="protein sequence ID" value="ETZ87330.1"/>
    <property type="molecule type" value="Genomic_DNA"/>
</dbReference>
<evidence type="ECO:0000256" key="1">
    <source>
        <dbReference type="SAM" id="MobiDB-lite"/>
    </source>
</evidence>
<evidence type="ECO:0000313" key="3">
    <source>
        <dbReference type="Proteomes" id="UP000019854"/>
    </source>
</evidence>
<name>A0A829PIR8_9MYCO</name>
<sequence length="374" mass="41532">MPQIFRSYARNWKAGIGIAHGKSEGFSMVYRIDFDKAPDTEAMIAELTSTAANAGAQVVSAFEERAGRYRIEPWDITLDVDWQVHLSIPTRPDVDATLAVDRLYLLARDLDSLGLRGIDRELGTPISGITNLDAPAREFAAQIERSKSPVPDALAPIDTDRVPWPTNWNGYTPFERIGGRIPSEDLSKDDARARFEQVTSSVDERITELGKLVLANGFELGTSPEQVEELTNWLIHSIEDAGHNQLRPHWQSVLYDMAIFVGESLIQRIPYLTWTFVAKGTRRSVESYQGTVIGGFTKTLSPTFDVFRVVTTLIGATELDTPLGAGSTQQPDVSARRMKLLSDLINKKDEPEPKFEPPESLKAYMEGRAVDVGP</sequence>
<feature type="compositionally biased region" description="Basic and acidic residues" evidence="1">
    <location>
        <begin position="347"/>
        <end position="359"/>
    </location>
</feature>
<protein>
    <submittedName>
        <fullName evidence="2">Uncharacterized protein</fullName>
    </submittedName>
</protein>
<evidence type="ECO:0000313" key="2">
    <source>
        <dbReference type="EMBL" id="ETZ87330.1"/>
    </source>
</evidence>
<reference evidence="2 3" key="1">
    <citation type="submission" date="2014-01" db="EMBL/GenBank/DDBJ databases">
        <authorList>
            <person name="Zelazny A."/>
            <person name="Olivier K."/>
            <person name="Sampaio E.P."/>
            <person name="Holland S.M."/>
            <person name="Tallon L.J."/>
            <person name="Sadzewicz L.K."/>
            <person name="Sengamalay N."/>
            <person name="Fraser C.M."/>
            <person name="Hine E."/>
            <person name="Shefchek K.A."/>
            <person name="Das S.P."/>
            <person name="Shallom S.J."/>
            <person name="Agrawal S."/>
            <person name="Tettelin H."/>
        </authorList>
    </citation>
    <scope>NUCLEOTIDE SEQUENCE [LARGE SCALE GENOMIC DNA]</scope>
    <source>
        <strain evidence="2 3">MAB_030201_1075</strain>
    </source>
</reference>
<feature type="region of interest" description="Disordered" evidence="1">
    <location>
        <begin position="347"/>
        <end position="374"/>
    </location>
</feature>
<proteinExistence type="predicted"/>
<dbReference type="AlphaFoldDB" id="A0A829PIR8"/>
<organism evidence="2 3">
    <name type="scientific">Mycobacteroides abscessus MAB_030201_1075</name>
    <dbReference type="NCBI Taxonomy" id="1335410"/>
    <lineage>
        <taxon>Bacteria</taxon>
        <taxon>Bacillati</taxon>
        <taxon>Actinomycetota</taxon>
        <taxon>Actinomycetes</taxon>
        <taxon>Mycobacteriales</taxon>
        <taxon>Mycobacteriaceae</taxon>
        <taxon>Mycobacteroides</taxon>
        <taxon>Mycobacteroides abscessus</taxon>
    </lineage>
</organism>
<accession>A0A829PIR8</accession>
<dbReference type="Proteomes" id="UP000019854">
    <property type="component" value="Unassembled WGS sequence"/>
</dbReference>